<dbReference type="AlphaFoldDB" id="A0A553N8S1"/>
<proteinExistence type="predicted"/>
<feature type="region of interest" description="Disordered" evidence="1">
    <location>
        <begin position="1"/>
        <end position="21"/>
    </location>
</feature>
<comment type="caution">
    <text evidence="2">The sequence shown here is derived from an EMBL/GenBank/DDBJ whole genome shotgun (WGS) entry which is preliminary data.</text>
</comment>
<evidence type="ECO:0000256" key="1">
    <source>
        <dbReference type="SAM" id="MobiDB-lite"/>
    </source>
</evidence>
<dbReference type="Proteomes" id="UP000318571">
    <property type="component" value="Chromosome 8"/>
</dbReference>
<dbReference type="EMBL" id="VCGU01000459">
    <property type="protein sequence ID" value="TRY61838.1"/>
    <property type="molecule type" value="Genomic_DNA"/>
</dbReference>
<sequence length="252" mass="28454">MLPKPDVGAGEQPVDVDVQDTPREVPEWLGPLLSHMQKESEEQLMRFLSSLGGEQSPRAPDLRKVELSRPKKLVKDVSWNMFLTWRQQVEDYFTLSEIGLQDKSIQIKALWGLMTTEMLGHVKHAMNVPMTTTRSVKTVLGVIQTFLRSNRNLTVDHLSFEKCHQGAGQPFDDFLVKIRKIAEDAQLCSPCLDTRLVARIIACVNDSKVQSKLFSLNTLPSLKDTVDLCRAEDTAHIDVDKMEQSGAKINRN</sequence>
<dbReference type="PANTHER" id="PTHR33198:SF8">
    <property type="entry name" value="CCHC-TYPE DOMAIN-CONTAINING PROTEIN"/>
    <property type="match status" value="1"/>
</dbReference>
<organism evidence="2 3">
    <name type="scientific">Tigriopus californicus</name>
    <name type="common">Marine copepod</name>
    <dbReference type="NCBI Taxonomy" id="6832"/>
    <lineage>
        <taxon>Eukaryota</taxon>
        <taxon>Metazoa</taxon>
        <taxon>Ecdysozoa</taxon>
        <taxon>Arthropoda</taxon>
        <taxon>Crustacea</taxon>
        <taxon>Multicrustacea</taxon>
        <taxon>Hexanauplia</taxon>
        <taxon>Copepoda</taxon>
        <taxon>Harpacticoida</taxon>
        <taxon>Harpacticidae</taxon>
        <taxon>Tigriopus</taxon>
    </lineage>
</organism>
<keyword evidence="3" id="KW-1185">Reference proteome</keyword>
<dbReference type="OMA" id="NICRSQH"/>
<accession>A0A553N8S1</accession>
<reference evidence="2 3" key="1">
    <citation type="journal article" date="2018" name="Nat. Ecol. Evol.">
        <title>Genomic signatures of mitonuclear coevolution across populations of Tigriopus californicus.</title>
        <authorList>
            <person name="Barreto F.S."/>
            <person name="Watson E.T."/>
            <person name="Lima T.G."/>
            <person name="Willett C.S."/>
            <person name="Edmands S."/>
            <person name="Li W."/>
            <person name="Burton R.S."/>
        </authorList>
    </citation>
    <scope>NUCLEOTIDE SEQUENCE [LARGE SCALE GENOMIC DNA]</scope>
    <source>
        <strain evidence="2 3">San Diego</strain>
    </source>
</reference>
<gene>
    <name evidence="2" type="ORF">TCAL_17200</name>
</gene>
<protein>
    <submittedName>
        <fullName evidence="2">Uncharacterized protein</fullName>
    </submittedName>
</protein>
<evidence type="ECO:0000313" key="2">
    <source>
        <dbReference type="EMBL" id="TRY61838.1"/>
    </source>
</evidence>
<name>A0A553N8S1_TIGCA</name>
<dbReference type="PANTHER" id="PTHR33198">
    <property type="entry name" value="ANK_REP_REGION DOMAIN-CONTAINING PROTEIN-RELATED"/>
    <property type="match status" value="1"/>
</dbReference>
<evidence type="ECO:0000313" key="3">
    <source>
        <dbReference type="Proteomes" id="UP000318571"/>
    </source>
</evidence>